<evidence type="ECO:0000256" key="1">
    <source>
        <dbReference type="SAM" id="MobiDB-lite"/>
    </source>
</evidence>
<dbReference type="Proteomes" id="UP000179627">
    <property type="component" value="Unassembled WGS sequence"/>
</dbReference>
<reference evidence="4" key="1">
    <citation type="submission" date="2016-07" db="EMBL/GenBank/DDBJ databases">
        <title>Sequence Frankia sp. strain CcI1.17.</title>
        <authorList>
            <person name="Ghodhbane-Gtari F."/>
            <person name="Swanson E."/>
            <person name="Gueddou A."/>
            <person name="Morris K."/>
            <person name="Hezbri K."/>
            <person name="Ktari A."/>
            <person name="Nouioui I."/>
            <person name="Abebe-Akele F."/>
            <person name="Simpson S."/>
            <person name="Thomas K."/>
            <person name="Gtari M."/>
            <person name="Tisa L.S."/>
            <person name="Hurst S."/>
        </authorList>
    </citation>
    <scope>NUCLEOTIDE SEQUENCE [LARGE SCALE GENOMIC DNA]</scope>
    <source>
        <strain evidence="4">Cc1.17</strain>
    </source>
</reference>
<dbReference type="Pfam" id="PF11303">
    <property type="entry name" value="DUF3105"/>
    <property type="match status" value="1"/>
</dbReference>
<feature type="transmembrane region" description="Helical" evidence="2">
    <location>
        <begin position="28"/>
        <end position="51"/>
    </location>
</feature>
<proteinExistence type="predicted"/>
<keyword evidence="4" id="KW-1185">Reference proteome</keyword>
<dbReference type="RefSeq" id="WP_071091580.1">
    <property type="nucleotide sequence ID" value="NZ_MBLM01000171.1"/>
</dbReference>
<keyword evidence="2" id="KW-0812">Transmembrane</keyword>
<dbReference type="OrthoDB" id="9809840at2"/>
<dbReference type="InterPro" id="IPR021454">
    <property type="entry name" value="DUF3105"/>
</dbReference>
<protein>
    <recommendedName>
        <fullName evidence="5">DUF3105 domain-containing protein</fullName>
    </recommendedName>
</protein>
<sequence>MGKKSVARNARLDQLRQEQRRKERQRALLIYGTSGFVAIAILAGIIIYSVIDNRSKSEERKVGYVAAASPAATAAGCTGIRNDESRGNTHVGTTETVDYQDIPPSSGSHDADPLPDAIRFYNPDSGIRVERAVHNLEHGFVVAWYDSELPDDQVETLRTAANEAGNRFIAVPWTREAFAGNQHFVLTGWDRTQRCTSVSADVVKEFVTKWANPPAEGATWDSPTASESGLAGGTLNVTADGPLDAAAAGGIAPGSGTMSTTPPSPAGATDGTGTPAADGGSAPNPADDPAAR</sequence>
<keyword evidence="2" id="KW-0472">Membrane</keyword>
<evidence type="ECO:0008006" key="5">
    <source>
        <dbReference type="Google" id="ProtNLM"/>
    </source>
</evidence>
<gene>
    <name evidence="3" type="ORF">CC117_29845</name>
</gene>
<accession>A0A1S1Q561</accession>
<comment type="caution">
    <text evidence="3">The sequence shown here is derived from an EMBL/GenBank/DDBJ whole genome shotgun (WGS) entry which is preliminary data.</text>
</comment>
<evidence type="ECO:0000313" key="4">
    <source>
        <dbReference type="Proteomes" id="UP000179627"/>
    </source>
</evidence>
<feature type="compositionally biased region" description="Low complexity" evidence="1">
    <location>
        <begin position="239"/>
        <end position="283"/>
    </location>
</feature>
<dbReference type="AlphaFoldDB" id="A0A1S1Q561"/>
<evidence type="ECO:0000256" key="2">
    <source>
        <dbReference type="SAM" id="Phobius"/>
    </source>
</evidence>
<evidence type="ECO:0000313" key="3">
    <source>
        <dbReference type="EMBL" id="OHV28746.1"/>
    </source>
</evidence>
<feature type="region of interest" description="Disordered" evidence="1">
    <location>
        <begin position="213"/>
        <end position="292"/>
    </location>
</feature>
<name>A0A1S1Q561_9ACTN</name>
<keyword evidence="2" id="KW-1133">Transmembrane helix</keyword>
<organism evidence="3 4">
    <name type="scientific">Parafrankia colletiae</name>
    <dbReference type="NCBI Taxonomy" id="573497"/>
    <lineage>
        <taxon>Bacteria</taxon>
        <taxon>Bacillati</taxon>
        <taxon>Actinomycetota</taxon>
        <taxon>Actinomycetes</taxon>
        <taxon>Frankiales</taxon>
        <taxon>Frankiaceae</taxon>
        <taxon>Parafrankia</taxon>
    </lineage>
</organism>
<dbReference type="EMBL" id="MBLM01000171">
    <property type="protein sequence ID" value="OHV28746.1"/>
    <property type="molecule type" value="Genomic_DNA"/>
</dbReference>